<proteinExistence type="predicted"/>
<feature type="compositionally biased region" description="Basic and acidic residues" evidence="1">
    <location>
        <begin position="83"/>
        <end position="95"/>
    </location>
</feature>
<feature type="compositionally biased region" description="Gly residues" evidence="1">
    <location>
        <begin position="548"/>
        <end position="557"/>
    </location>
</feature>
<dbReference type="VEuPathDB" id="FungiDB:PV06_03512"/>
<feature type="region of interest" description="Disordered" evidence="1">
    <location>
        <begin position="198"/>
        <end position="254"/>
    </location>
</feature>
<feature type="compositionally biased region" description="Polar residues" evidence="1">
    <location>
        <begin position="219"/>
        <end position="252"/>
    </location>
</feature>
<feature type="compositionally biased region" description="Polar residues" evidence="1">
    <location>
        <begin position="295"/>
        <end position="310"/>
    </location>
</feature>
<feature type="region of interest" description="Disordered" evidence="1">
    <location>
        <begin position="358"/>
        <end position="378"/>
    </location>
</feature>
<dbReference type="EMBL" id="KN847334">
    <property type="protein sequence ID" value="KIW45096.1"/>
    <property type="molecule type" value="Genomic_DNA"/>
</dbReference>
<evidence type="ECO:0008006" key="4">
    <source>
        <dbReference type="Google" id="ProtNLM"/>
    </source>
</evidence>
<protein>
    <recommendedName>
        <fullName evidence="4">BZIP domain-containing protein</fullName>
    </recommendedName>
</protein>
<dbReference type="PANTHER" id="PTHR37012">
    <property type="entry name" value="B-ZIP TRANSCRIPTION FACTOR (EUROFUNG)-RELATED"/>
    <property type="match status" value="1"/>
</dbReference>
<evidence type="ECO:0000256" key="1">
    <source>
        <dbReference type="SAM" id="MobiDB-lite"/>
    </source>
</evidence>
<dbReference type="RefSeq" id="XP_016265312.1">
    <property type="nucleotide sequence ID" value="XM_016404307.1"/>
</dbReference>
<gene>
    <name evidence="2" type="ORF">PV06_03512</name>
</gene>
<dbReference type="CDD" id="cd14688">
    <property type="entry name" value="bZIP_YAP"/>
    <property type="match status" value="1"/>
</dbReference>
<sequence length="563" mass="62772">MKAATAPKFESARLVSGPGIASPTVYSQPSESVIMQHDLNTSSTSSPAGNGNGFPPSPPQVGRKRKAPSAGSRGVASLTPEQLAKKRANDREAQRAIRERTKQQIETLEHRIQELTSQQPYQELQAVIRQKDAIQAENDEIRRRLASVMSIIQPIVGAQGLTGSDCPDTKRLDFIDKFHADLATAAQHNVQTALGQQPDAFHHNNMPASDPYLNGQQGGRQFTTSPNMSHGQMDNSAYPSPFTQEEQGSDNNRVWPASRDALTHQRDNLQRGLELNESGERLSFNFLLDSLGQRTSNPAMQQTSSPSRRTSAAYPGPVSVVSESQIQTPWTTLPKNVAPTCPLDGLLLNFLQARQRDNSSPDAVLNPHPSVTSLLNPSGDHRVDPVSQLMADIISKFPNISELPERVGTLFLMFILMRWEINPTQENYEQMPEWMRPIPVQLFTPHPAWIDHLPWPRMRERLVMNYHDYPFENWFIPFTCDLNVNWPYDDVDCLLSTSEKAEPVMNPVFERHIRRLENWSVGSNFAAAFPSLVDTTRLNLKNRKDGKAGGNKTGIGSKGTTHP</sequence>
<organism evidence="2 3">
    <name type="scientific">Exophiala oligosperma</name>
    <dbReference type="NCBI Taxonomy" id="215243"/>
    <lineage>
        <taxon>Eukaryota</taxon>
        <taxon>Fungi</taxon>
        <taxon>Dikarya</taxon>
        <taxon>Ascomycota</taxon>
        <taxon>Pezizomycotina</taxon>
        <taxon>Eurotiomycetes</taxon>
        <taxon>Chaetothyriomycetidae</taxon>
        <taxon>Chaetothyriales</taxon>
        <taxon>Herpotrichiellaceae</taxon>
        <taxon>Exophiala</taxon>
    </lineage>
</organism>
<evidence type="ECO:0000313" key="2">
    <source>
        <dbReference type="EMBL" id="KIW45096.1"/>
    </source>
</evidence>
<evidence type="ECO:0000313" key="3">
    <source>
        <dbReference type="Proteomes" id="UP000053342"/>
    </source>
</evidence>
<dbReference type="Proteomes" id="UP000053342">
    <property type="component" value="Unassembled WGS sequence"/>
</dbReference>
<feature type="compositionally biased region" description="Polar residues" evidence="1">
    <location>
        <begin position="24"/>
        <end position="49"/>
    </location>
</feature>
<reference evidence="2 3" key="1">
    <citation type="submission" date="2015-01" db="EMBL/GenBank/DDBJ databases">
        <title>The Genome Sequence of Exophiala oligosperma CBS72588.</title>
        <authorList>
            <consortium name="The Broad Institute Genomics Platform"/>
            <person name="Cuomo C."/>
            <person name="de Hoog S."/>
            <person name="Gorbushina A."/>
            <person name="Stielow B."/>
            <person name="Teixiera M."/>
            <person name="Abouelleil A."/>
            <person name="Chapman S.B."/>
            <person name="Priest M."/>
            <person name="Young S.K."/>
            <person name="Wortman J."/>
            <person name="Nusbaum C."/>
            <person name="Birren B."/>
        </authorList>
    </citation>
    <scope>NUCLEOTIDE SEQUENCE [LARGE SCALE GENOMIC DNA]</scope>
    <source>
        <strain evidence="2 3">CBS 72588</strain>
    </source>
</reference>
<dbReference type="AlphaFoldDB" id="A0A0D2AZ39"/>
<dbReference type="Pfam" id="PF11905">
    <property type="entry name" value="DUF3425"/>
    <property type="match status" value="1"/>
</dbReference>
<keyword evidence="3" id="KW-1185">Reference proteome</keyword>
<dbReference type="InterPro" id="IPR021833">
    <property type="entry name" value="DUF3425"/>
</dbReference>
<dbReference type="OrthoDB" id="4161589at2759"/>
<dbReference type="GeneID" id="27355586"/>
<feature type="region of interest" description="Disordered" evidence="1">
    <location>
        <begin position="542"/>
        <end position="563"/>
    </location>
</feature>
<dbReference type="PANTHER" id="PTHR37012:SF2">
    <property type="entry name" value="BZIP DOMAIN-CONTAINING PROTEIN-RELATED"/>
    <property type="match status" value="1"/>
</dbReference>
<dbReference type="Gene3D" id="1.20.5.170">
    <property type="match status" value="1"/>
</dbReference>
<accession>A0A0D2AZ39</accession>
<feature type="region of interest" description="Disordered" evidence="1">
    <location>
        <begin position="295"/>
        <end position="315"/>
    </location>
</feature>
<name>A0A0D2AZ39_9EURO</name>
<feature type="region of interest" description="Disordered" evidence="1">
    <location>
        <begin position="1"/>
        <end position="95"/>
    </location>
</feature>